<dbReference type="PANTHER" id="PTHR27008:SF564">
    <property type="entry name" value="SERINE-THREONINE_TYROSINE-PROTEIN KINASE CATALYTIC DOMAIN-CONTAINING PROTEIN"/>
    <property type="match status" value="1"/>
</dbReference>
<gene>
    <name evidence="11" type="ORF">MTR67_017072</name>
</gene>
<evidence type="ECO:0000256" key="5">
    <source>
        <dbReference type="ARBA" id="ARBA00022729"/>
    </source>
</evidence>
<protein>
    <submittedName>
        <fullName evidence="11">Uncharacterized protein</fullName>
    </submittedName>
</protein>
<keyword evidence="9" id="KW-0067">ATP-binding</keyword>
<evidence type="ECO:0000256" key="2">
    <source>
        <dbReference type="ARBA" id="ARBA00022475"/>
    </source>
</evidence>
<dbReference type="GO" id="GO:0005886">
    <property type="term" value="C:plasma membrane"/>
    <property type="evidence" value="ECO:0007669"/>
    <property type="project" value="UniProtKB-SubCell"/>
</dbReference>
<evidence type="ECO:0000256" key="10">
    <source>
        <dbReference type="SAM" id="Phobius"/>
    </source>
</evidence>
<keyword evidence="5" id="KW-0732">Signal</keyword>
<keyword evidence="9" id="KW-0547">Nucleotide-binding</keyword>
<feature type="non-terminal residue" evidence="11">
    <location>
        <position position="311"/>
    </location>
</feature>
<dbReference type="InterPro" id="IPR017441">
    <property type="entry name" value="Protein_kinase_ATP_BS"/>
</dbReference>
<proteinExistence type="predicted"/>
<dbReference type="PROSITE" id="PS00107">
    <property type="entry name" value="PROTEIN_KINASE_ATP"/>
    <property type="match status" value="1"/>
</dbReference>
<dbReference type="Gene3D" id="3.30.200.20">
    <property type="entry name" value="Phosphorylase Kinase, domain 1"/>
    <property type="match status" value="1"/>
</dbReference>
<evidence type="ECO:0000256" key="4">
    <source>
        <dbReference type="ARBA" id="ARBA00022692"/>
    </source>
</evidence>
<evidence type="ECO:0000256" key="6">
    <source>
        <dbReference type="ARBA" id="ARBA00022737"/>
    </source>
</evidence>
<evidence type="ECO:0000256" key="3">
    <source>
        <dbReference type="ARBA" id="ARBA00022614"/>
    </source>
</evidence>
<keyword evidence="3" id="KW-0433">Leucine-rich repeat</keyword>
<keyword evidence="2" id="KW-1003">Cell membrane</keyword>
<organism evidence="11 12">
    <name type="scientific">Solanum verrucosum</name>
    <dbReference type="NCBI Taxonomy" id="315347"/>
    <lineage>
        <taxon>Eukaryota</taxon>
        <taxon>Viridiplantae</taxon>
        <taxon>Streptophyta</taxon>
        <taxon>Embryophyta</taxon>
        <taxon>Tracheophyta</taxon>
        <taxon>Spermatophyta</taxon>
        <taxon>Magnoliopsida</taxon>
        <taxon>eudicotyledons</taxon>
        <taxon>Gunneridae</taxon>
        <taxon>Pentapetalae</taxon>
        <taxon>asterids</taxon>
        <taxon>lamiids</taxon>
        <taxon>Solanales</taxon>
        <taxon>Solanaceae</taxon>
        <taxon>Solanoideae</taxon>
        <taxon>Solaneae</taxon>
        <taxon>Solanum</taxon>
    </lineage>
</organism>
<evidence type="ECO:0000256" key="9">
    <source>
        <dbReference type="PROSITE-ProRule" id="PRU10141"/>
    </source>
</evidence>
<dbReference type="InterPro" id="IPR032675">
    <property type="entry name" value="LRR_dom_sf"/>
</dbReference>
<evidence type="ECO:0000256" key="1">
    <source>
        <dbReference type="ARBA" id="ARBA00004236"/>
    </source>
</evidence>
<dbReference type="Pfam" id="PF00560">
    <property type="entry name" value="LRR_1"/>
    <property type="match status" value="6"/>
</dbReference>
<keyword evidence="12" id="KW-1185">Reference proteome</keyword>
<sequence length="311" mass="33730">MSGLTAIDIEGNNLTGSIPSEIGKLKQLQGLYLDNNKLKGHIPEAVCNLSDLVQLYLYGNELSGLIPECLGNLSMLQELYLGSNKFSSKFPLSLWKMSGLLYLDVSQNSIEGEVPSDIGGLKAIVELHLSSNHFSGMIPSTFGIPVYLEKLSYLQSINVSFNDLEGVIPSIGVFANTTLQSFLGNKGLCGVHILDIPACAITNPGKQSKLKEGVLKIVTPVVISSFLIFLLVSIWIMKRQKKGKSKDVEKVPEIGTHQLVSYHEIQRATNNFDESNLIGEGISGSVYKGTLFGGTAVAIKVLDLENEKVCK</sequence>
<dbReference type="FunFam" id="3.80.10.10:FF:000299">
    <property type="entry name" value="Piriformospora indica-insensitive protein 2"/>
    <property type="match status" value="1"/>
</dbReference>
<dbReference type="EMBL" id="CP133615">
    <property type="protein sequence ID" value="WMV23687.1"/>
    <property type="molecule type" value="Genomic_DNA"/>
</dbReference>
<feature type="binding site" evidence="9">
    <location>
        <position position="300"/>
    </location>
    <ligand>
        <name>ATP</name>
        <dbReference type="ChEBI" id="CHEBI:30616"/>
    </ligand>
</feature>
<accession>A0AAF0QJ10</accession>
<dbReference type="InterPro" id="IPR011009">
    <property type="entry name" value="Kinase-like_dom_sf"/>
</dbReference>
<dbReference type="InterPro" id="IPR051809">
    <property type="entry name" value="Plant_receptor-like_S/T_kinase"/>
</dbReference>
<evidence type="ECO:0000256" key="8">
    <source>
        <dbReference type="ARBA" id="ARBA00023136"/>
    </source>
</evidence>
<keyword evidence="8 10" id="KW-0472">Membrane</keyword>
<dbReference type="GO" id="GO:0005524">
    <property type="term" value="F:ATP binding"/>
    <property type="evidence" value="ECO:0007669"/>
    <property type="project" value="UniProtKB-UniRule"/>
</dbReference>
<dbReference type="SUPFAM" id="SSF52058">
    <property type="entry name" value="L domain-like"/>
    <property type="match status" value="1"/>
</dbReference>
<evidence type="ECO:0000313" key="12">
    <source>
        <dbReference type="Proteomes" id="UP001234989"/>
    </source>
</evidence>
<comment type="subcellular location">
    <subcellularLocation>
        <location evidence="1">Cell membrane</location>
    </subcellularLocation>
</comment>
<keyword evidence="7 10" id="KW-1133">Transmembrane helix</keyword>
<reference evidence="11" key="1">
    <citation type="submission" date="2023-08" db="EMBL/GenBank/DDBJ databases">
        <title>A de novo genome assembly of Solanum verrucosum Schlechtendal, a Mexican diploid species geographically isolated from the other diploid A-genome species in potato relatives.</title>
        <authorList>
            <person name="Hosaka K."/>
        </authorList>
    </citation>
    <scope>NUCLEOTIDE SEQUENCE</scope>
    <source>
        <tissue evidence="11">Young leaves</tissue>
    </source>
</reference>
<evidence type="ECO:0000313" key="11">
    <source>
        <dbReference type="EMBL" id="WMV23687.1"/>
    </source>
</evidence>
<dbReference type="AlphaFoldDB" id="A0AAF0QJ10"/>
<feature type="transmembrane region" description="Helical" evidence="10">
    <location>
        <begin position="217"/>
        <end position="237"/>
    </location>
</feature>
<dbReference type="SUPFAM" id="SSF56112">
    <property type="entry name" value="Protein kinase-like (PK-like)"/>
    <property type="match status" value="1"/>
</dbReference>
<name>A0AAF0QJ10_SOLVR</name>
<keyword evidence="4 10" id="KW-0812">Transmembrane</keyword>
<dbReference type="Proteomes" id="UP001234989">
    <property type="component" value="Chromosome 4"/>
</dbReference>
<dbReference type="PANTHER" id="PTHR27008">
    <property type="entry name" value="OS04G0122200 PROTEIN"/>
    <property type="match status" value="1"/>
</dbReference>
<dbReference type="Gene3D" id="3.80.10.10">
    <property type="entry name" value="Ribonuclease Inhibitor"/>
    <property type="match status" value="1"/>
</dbReference>
<keyword evidence="6" id="KW-0677">Repeat</keyword>
<dbReference type="InterPro" id="IPR001611">
    <property type="entry name" value="Leu-rich_rpt"/>
</dbReference>
<evidence type="ECO:0000256" key="7">
    <source>
        <dbReference type="ARBA" id="ARBA00022989"/>
    </source>
</evidence>